<dbReference type="InterPro" id="IPR015797">
    <property type="entry name" value="NUDIX_hydrolase-like_dom_sf"/>
</dbReference>
<organism evidence="4 5">
    <name type="scientific">Halopolyspora algeriensis</name>
    <dbReference type="NCBI Taxonomy" id="1500506"/>
    <lineage>
        <taxon>Bacteria</taxon>
        <taxon>Bacillati</taxon>
        <taxon>Actinomycetota</taxon>
        <taxon>Actinomycetes</taxon>
        <taxon>Actinomycetes incertae sedis</taxon>
        <taxon>Halopolyspora</taxon>
    </lineage>
</organism>
<dbReference type="InterPro" id="IPR000086">
    <property type="entry name" value="NUDIX_hydrolase_dom"/>
</dbReference>
<dbReference type="Gene3D" id="3.90.79.10">
    <property type="entry name" value="Nucleoside Triphosphate Pyrophosphohydrolase"/>
    <property type="match status" value="1"/>
</dbReference>
<accession>A0A368W068</accession>
<dbReference type="OrthoDB" id="9814308at2"/>
<evidence type="ECO:0000259" key="3">
    <source>
        <dbReference type="PROSITE" id="PS51462"/>
    </source>
</evidence>
<evidence type="ECO:0000313" key="5">
    <source>
        <dbReference type="Proteomes" id="UP000253495"/>
    </source>
</evidence>
<reference evidence="4 5" key="1">
    <citation type="submission" date="2018-07" db="EMBL/GenBank/DDBJ databases">
        <title>Genomic Encyclopedia of Type Strains, Phase III (KMG-III): the genomes of soil and plant-associated and newly described type strains.</title>
        <authorList>
            <person name="Whitman W."/>
        </authorList>
    </citation>
    <scope>NUCLEOTIDE SEQUENCE [LARGE SCALE GENOMIC DNA]</scope>
    <source>
        <strain evidence="4 5">CECT 8575</strain>
    </source>
</reference>
<sequence length="143" mass="15881">MPETPKHSVSVAGVVLDEAERVLLIQRRDNGRWEPPGGVLELGEGFTEGVCREVHEETGLIIDVEQLTGVYKNMIRGVVVLVFRCRAVDGTIRPTDEAARVEWFGLSEALPLMDEAYAVRVTDAYQDTPATREHDGVRLTAYT</sequence>
<name>A0A368W068_9ACTN</name>
<dbReference type="InterPro" id="IPR020084">
    <property type="entry name" value="NUDIX_hydrolase_CS"/>
</dbReference>
<dbReference type="AlphaFoldDB" id="A0A368W068"/>
<dbReference type="PROSITE" id="PS00893">
    <property type="entry name" value="NUDIX_BOX"/>
    <property type="match status" value="1"/>
</dbReference>
<keyword evidence="5" id="KW-1185">Reference proteome</keyword>
<dbReference type="PANTHER" id="PTHR43736:SF1">
    <property type="entry name" value="DIHYDRONEOPTERIN TRIPHOSPHATE DIPHOSPHATASE"/>
    <property type="match status" value="1"/>
</dbReference>
<protein>
    <submittedName>
        <fullName evidence="4">ADP-ribose pyrophosphatase YjhB (NUDIX family)</fullName>
    </submittedName>
</protein>
<dbReference type="Pfam" id="PF00293">
    <property type="entry name" value="NUDIX"/>
    <property type="match status" value="1"/>
</dbReference>
<feature type="domain" description="Nudix hydrolase" evidence="3">
    <location>
        <begin position="5"/>
        <end position="126"/>
    </location>
</feature>
<dbReference type="EMBL" id="QPJC01000001">
    <property type="protein sequence ID" value="RCW47022.1"/>
    <property type="molecule type" value="Genomic_DNA"/>
</dbReference>
<dbReference type="RefSeq" id="WP_114451236.1">
    <property type="nucleotide sequence ID" value="NZ_QPJC01000001.1"/>
</dbReference>
<comment type="caution">
    <text evidence="4">The sequence shown here is derived from an EMBL/GenBank/DDBJ whole genome shotgun (WGS) entry which is preliminary data.</text>
</comment>
<dbReference type="Proteomes" id="UP000253495">
    <property type="component" value="Unassembled WGS sequence"/>
</dbReference>
<dbReference type="PANTHER" id="PTHR43736">
    <property type="entry name" value="ADP-RIBOSE PYROPHOSPHATASE"/>
    <property type="match status" value="1"/>
</dbReference>
<evidence type="ECO:0000256" key="2">
    <source>
        <dbReference type="ARBA" id="ARBA00022801"/>
    </source>
</evidence>
<keyword evidence="2" id="KW-0378">Hydrolase</keyword>
<gene>
    <name evidence="4" type="ORF">DFQ14_101365</name>
</gene>
<dbReference type="GO" id="GO:0016787">
    <property type="term" value="F:hydrolase activity"/>
    <property type="evidence" value="ECO:0007669"/>
    <property type="project" value="UniProtKB-KW"/>
</dbReference>
<comment type="similarity">
    <text evidence="1">Belongs to the Nudix hydrolase family.</text>
</comment>
<evidence type="ECO:0000313" key="4">
    <source>
        <dbReference type="EMBL" id="RCW47022.1"/>
    </source>
</evidence>
<proteinExistence type="inferred from homology"/>
<dbReference type="PROSITE" id="PS51462">
    <property type="entry name" value="NUDIX"/>
    <property type="match status" value="1"/>
</dbReference>
<evidence type="ECO:0000256" key="1">
    <source>
        <dbReference type="ARBA" id="ARBA00005582"/>
    </source>
</evidence>
<dbReference type="SUPFAM" id="SSF55811">
    <property type="entry name" value="Nudix"/>
    <property type="match status" value="1"/>
</dbReference>